<dbReference type="STRING" id="2045.KR76_15030"/>
<dbReference type="EMBL" id="CP009896">
    <property type="protein sequence ID" value="AIY17747.1"/>
    <property type="molecule type" value="Genomic_DNA"/>
</dbReference>
<accession>A0A0A1DM81</accession>
<evidence type="ECO:0000313" key="1">
    <source>
        <dbReference type="EMBL" id="AIY17747.1"/>
    </source>
</evidence>
<dbReference type="KEGG" id="psim:KR76_15030"/>
<proteinExistence type="predicted"/>
<dbReference type="Proteomes" id="UP000030300">
    <property type="component" value="Chromosome"/>
</dbReference>
<name>A0A0A1DM81_NOCSI</name>
<evidence type="ECO:0000313" key="2">
    <source>
        <dbReference type="Proteomes" id="UP000030300"/>
    </source>
</evidence>
<protein>
    <submittedName>
        <fullName evidence="1">Uncharacterized protein</fullName>
    </submittedName>
</protein>
<dbReference type="RefSeq" id="WP_038679394.1">
    <property type="nucleotide sequence ID" value="NZ_BJMC01000009.1"/>
</dbReference>
<organism evidence="1 2">
    <name type="scientific">Nocardioides simplex</name>
    <name type="common">Arthrobacter simplex</name>
    <dbReference type="NCBI Taxonomy" id="2045"/>
    <lineage>
        <taxon>Bacteria</taxon>
        <taxon>Bacillati</taxon>
        <taxon>Actinomycetota</taxon>
        <taxon>Actinomycetes</taxon>
        <taxon>Propionibacteriales</taxon>
        <taxon>Nocardioidaceae</taxon>
        <taxon>Pimelobacter</taxon>
    </lineage>
</organism>
<sequence>MTTPTTSQRAGIVAHALHALANHIATHHLPEPGSIEIEHDHLEFHIAGDDAAVWIASLGAGVDDVIEQRREHGLTVHRVEGRLPNTGVRVIVEWMRFGIRGAGLKAVSSR</sequence>
<dbReference type="AlphaFoldDB" id="A0A0A1DM81"/>
<keyword evidence="2" id="KW-1185">Reference proteome</keyword>
<reference evidence="1 2" key="1">
    <citation type="journal article" date="2015" name="Genome Announc.">
        <title>Complete Genome Sequence of Steroid-Transforming Nocardioides simplex VKM Ac-2033D.</title>
        <authorList>
            <person name="Shtratnikova V.Y."/>
            <person name="Schelkunov M.I."/>
            <person name="Pekov Y.A."/>
            <person name="Fokina V.V."/>
            <person name="Logacheva M.D."/>
            <person name="Sokolov S.L."/>
            <person name="Bragin E.Y."/>
            <person name="Ashapkin V.V."/>
            <person name="Donova M.V."/>
        </authorList>
    </citation>
    <scope>NUCLEOTIDE SEQUENCE [LARGE SCALE GENOMIC DNA]</scope>
    <source>
        <strain evidence="1 2">VKM Ac-2033D</strain>
    </source>
</reference>
<dbReference type="GeneID" id="96610166"/>
<gene>
    <name evidence="1" type="ORF">KR76_15030</name>
</gene>
<dbReference type="HOGENOM" id="CLU_2168341_0_0_11"/>